<protein>
    <recommendedName>
        <fullName evidence="2 8">Site-specific DNA-methyltransferase (adenine-specific)</fullName>
        <ecNumber evidence="2 8">2.1.1.72</ecNumber>
    </recommendedName>
</protein>
<dbReference type="PANTHER" id="PTHR30481">
    <property type="entry name" value="DNA ADENINE METHYLASE"/>
    <property type="match status" value="1"/>
</dbReference>
<dbReference type="REBASE" id="187991">
    <property type="entry name" value="M1.LcaLC5ORF9930P"/>
</dbReference>
<comment type="catalytic activity">
    <reaction evidence="6 8">
        <text>a 2'-deoxyadenosine in DNA + S-adenosyl-L-methionine = an N(6)-methyl-2'-deoxyadenosine in DNA + S-adenosyl-L-homocysteine + H(+)</text>
        <dbReference type="Rhea" id="RHEA:15197"/>
        <dbReference type="Rhea" id="RHEA-COMP:12418"/>
        <dbReference type="Rhea" id="RHEA-COMP:12419"/>
        <dbReference type="ChEBI" id="CHEBI:15378"/>
        <dbReference type="ChEBI" id="CHEBI:57856"/>
        <dbReference type="ChEBI" id="CHEBI:59789"/>
        <dbReference type="ChEBI" id="CHEBI:90615"/>
        <dbReference type="ChEBI" id="CHEBI:90616"/>
        <dbReference type="EC" id="2.1.1.72"/>
    </reaction>
</comment>
<dbReference type="Gene3D" id="3.40.50.150">
    <property type="entry name" value="Vaccinia Virus protein VP39"/>
    <property type="match status" value="1"/>
</dbReference>
<dbReference type="EMBL" id="CP017065">
    <property type="protein sequence ID" value="ARY93008.1"/>
    <property type="molecule type" value="Genomic_DNA"/>
</dbReference>
<dbReference type="PROSITE" id="PS00092">
    <property type="entry name" value="N6_MTASE"/>
    <property type="match status" value="1"/>
</dbReference>
<evidence type="ECO:0000256" key="4">
    <source>
        <dbReference type="ARBA" id="ARBA00022679"/>
    </source>
</evidence>
<comment type="similarity">
    <text evidence="1 8">Belongs to the N(4)/N(6)-methyltransferase family.</text>
</comment>
<reference evidence="10 12" key="2">
    <citation type="submission" date="2023-09" db="EMBL/GenBank/DDBJ databases">
        <title>Genomic characteristic of L. casei group strains isolated from clinical sources.</title>
        <authorList>
            <person name="Jarocki P."/>
        </authorList>
    </citation>
    <scope>NUCLEOTIDE SEQUENCE [LARGE SCALE GENOMIC DNA]</scope>
    <source>
        <strain evidence="10 12">LMG 24099</strain>
    </source>
</reference>
<dbReference type="GO" id="GO:0043565">
    <property type="term" value="F:sequence-specific DNA binding"/>
    <property type="evidence" value="ECO:0007669"/>
    <property type="project" value="TreeGrafter"/>
</dbReference>
<dbReference type="PRINTS" id="PR00505">
    <property type="entry name" value="D12N6MTFRASE"/>
</dbReference>
<dbReference type="InterPro" id="IPR029063">
    <property type="entry name" value="SAM-dependent_MTases_sf"/>
</dbReference>
<dbReference type="PANTHER" id="PTHR30481:SF3">
    <property type="entry name" value="DNA ADENINE METHYLASE"/>
    <property type="match status" value="1"/>
</dbReference>
<name>A0AAN1KFQ2_LACCA</name>
<accession>A0AAN1KFQ2</accession>
<evidence type="ECO:0000256" key="6">
    <source>
        <dbReference type="ARBA" id="ARBA00047942"/>
    </source>
</evidence>
<dbReference type="EC" id="2.1.1.72" evidence="2 8"/>
<proteinExistence type="inferred from homology"/>
<keyword evidence="5 8" id="KW-0949">S-adenosyl-L-methionine</keyword>
<dbReference type="Proteomes" id="UP001303564">
    <property type="component" value="Chromosome"/>
</dbReference>
<dbReference type="AlphaFoldDB" id="A0AAN1KFQ2"/>
<dbReference type="GO" id="GO:1904047">
    <property type="term" value="F:S-adenosyl-L-methionine binding"/>
    <property type="evidence" value="ECO:0007669"/>
    <property type="project" value="TreeGrafter"/>
</dbReference>
<evidence type="ECO:0000256" key="7">
    <source>
        <dbReference type="PIRSR" id="PIRSR000398-1"/>
    </source>
</evidence>
<dbReference type="InterPro" id="IPR012263">
    <property type="entry name" value="M_m6A_EcoRV"/>
</dbReference>
<dbReference type="NCBIfam" id="TIGR00571">
    <property type="entry name" value="dam"/>
    <property type="match status" value="1"/>
</dbReference>
<dbReference type="Gene3D" id="1.10.1020.10">
    <property type="entry name" value="Adenine-specific Methyltransferase, Domain 2"/>
    <property type="match status" value="1"/>
</dbReference>
<dbReference type="Pfam" id="PF02086">
    <property type="entry name" value="MethyltransfD12"/>
    <property type="match status" value="1"/>
</dbReference>
<feature type="binding site" evidence="7">
    <location>
        <position position="66"/>
    </location>
    <ligand>
        <name>S-adenosyl-L-methionine</name>
        <dbReference type="ChEBI" id="CHEBI:59789"/>
    </ligand>
</feature>
<evidence type="ECO:0000256" key="1">
    <source>
        <dbReference type="ARBA" id="ARBA00006594"/>
    </source>
</evidence>
<keyword evidence="12" id="KW-1185">Reference proteome</keyword>
<dbReference type="PIRSF" id="PIRSF000398">
    <property type="entry name" value="M_m6A_EcoRV"/>
    <property type="match status" value="1"/>
</dbReference>
<keyword evidence="4 8" id="KW-0808">Transferase</keyword>
<organism evidence="9 11">
    <name type="scientific">Lacticaseibacillus casei</name>
    <name type="common">Lactobacillus casei</name>
    <dbReference type="NCBI Taxonomy" id="1582"/>
    <lineage>
        <taxon>Bacteria</taxon>
        <taxon>Bacillati</taxon>
        <taxon>Bacillota</taxon>
        <taxon>Bacilli</taxon>
        <taxon>Lactobacillales</taxon>
        <taxon>Lactobacillaceae</taxon>
        <taxon>Lacticaseibacillus</taxon>
    </lineage>
</organism>
<keyword evidence="3 8" id="KW-0489">Methyltransferase</keyword>
<dbReference type="GO" id="GO:0009007">
    <property type="term" value="F:site-specific DNA-methyltransferase (adenine-specific) activity"/>
    <property type="evidence" value="ECO:0007669"/>
    <property type="project" value="UniProtKB-UniRule"/>
</dbReference>
<reference evidence="9 11" key="1">
    <citation type="journal article" date="2017" name="Front. Immunol.">
        <title>Complete Genome Sequence of Lactobacillus casei LC5, a Potential Probiotics for Atopic Dermatitis.</title>
        <authorList>
            <person name="Kang J."/>
            <person name="Chung W.H."/>
            <person name="Lim T.J."/>
            <person name="Whon T.W."/>
            <person name="Lim S."/>
            <person name="Nam Y.D."/>
        </authorList>
    </citation>
    <scope>NUCLEOTIDE SEQUENCE [LARGE SCALE GENOMIC DNA]</scope>
    <source>
        <strain evidence="9 11">LC5</strain>
    </source>
</reference>
<dbReference type="EMBL" id="CP136128">
    <property type="protein sequence ID" value="WNX28978.1"/>
    <property type="molecule type" value="Genomic_DNA"/>
</dbReference>
<feature type="binding site" evidence="7">
    <location>
        <position position="25"/>
    </location>
    <ligand>
        <name>S-adenosyl-L-methionine</name>
        <dbReference type="ChEBI" id="CHEBI:59789"/>
    </ligand>
</feature>
<evidence type="ECO:0000313" key="12">
    <source>
        <dbReference type="Proteomes" id="UP001303564"/>
    </source>
</evidence>
<feature type="binding site" evidence="7">
    <location>
        <position position="21"/>
    </location>
    <ligand>
        <name>S-adenosyl-L-methionine</name>
        <dbReference type="ChEBI" id="CHEBI:59789"/>
    </ligand>
</feature>
<sequence length="288" mass="32709">MDKLAVKLSKLEQPLTPFIKWVGGKRQLIGEIDRFLPKSYKTYFEPFLGGGALFLHLTPHEAVVNDLNTELINTWQVVKDAPTKLMELLTVHQQNNSKDYYLNIRRMDRDGRITGLTPAQRAARFIYLNKTGFNGLWRVNSHGQNNVPYGRYKAPLVADERIFAVSQYLNRNSVSLLNTDFTDAVATASEGDFVYFDPPYIPSTATAAFTSYTSSGFGLEQQQKLRDTFQRLTGRGVLAMLSNSDTRLTRELYADIPEIHIHQVRANRAINSDATKRGRVNELIITNY</sequence>
<evidence type="ECO:0000313" key="9">
    <source>
        <dbReference type="EMBL" id="ARY93008.1"/>
    </source>
</evidence>
<dbReference type="GO" id="GO:0009307">
    <property type="term" value="P:DNA restriction-modification system"/>
    <property type="evidence" value="ECO:0007669"/>
    <property type="project" value="InterPro"/>
</dbReference>
<evidence type="ECO:0000256" key="5">
    <source>
        <dbReference type="ARBA" id="ARBA00022691"/>
    </source>
</evidence>
<dbReference type="InterPro" id="IPR023095">
    <property type="entry name" value="Ade_MeTrfase_dom_2"/>
</dbReference>
<dbReference type="GO" id="GO:0006298">
    <property type="term" value="P:mismatch repair"/>
    <property type="evidence" value="ECO:0007669"/>
    <property type="project" value="TreeGrafter"/>
</dbReference>
<evidence type="ECO:0000256" key="2">
    <source>
        <dbReference type="ARBA" id="ARBA00011900"/>
    </source>
</evidence>
<dbReference type="InterPro" id="IPR002052">
    <property type="entry name" value="DNA_methylase_N6_adenine_CS"/>
</dbReference>
<evidence type="ECO:0000256" key="3">
    <source>
        <dbReference type="ARBA" id="ARBA00022603"/>
    </source>
</evidence>
<dbReference type="InterPro" id="IPR012327">
    <property type="entry name" value="MeTrfase_D12"/>
</dbReference>
<dbReference type="SUPFAM" id="SSF53335">
    <property type="entry name" value="S-adenosyl-L-methionine-dependent methyltransferases"/>
    <property type="match status" value="1"/>
</dbReference>
<gene>
    <name evidence="9" type="ORF">BGL52_09930</name>
    <name evidence="10" type="ORF">RWA16_09720</name>
</gene>
<dbReference type="RefSeq" id="WP_087913284.1">
    <property type="nucleotide sequence ID" value="NZ_CP017065.1"/>
</dbReference>
<feature type="binding site" evidence="7">
    <location>
        <position position="197"/>
    </location>
    <ligand>
        <name>S-adenosyl-L-methionine</name>
        <dbReference type="ChEBI" id="CHEBI:59789"/>
    </ligand>
</feature>
<dbReference type="GO" id="GO:0032259">
    <property type="term" value="P:methylation"/>
    <property type="evidence" value="ECO:0007669"/>
    <property type="project" value="UniProtKB-KW"/>
</dbReference>
<evidence type="ECO:0000313" key="10">
    <source>
        <dbReference type="EMBL" id="WNX28978.1"/>
    </source>
</evidence>
<dbReference type="Proteomes" id="UP000195609">
    <property type="component" value="Chromosome"/>
</dbReference>
<evidence type="ECO:0000256" key="8">
    <source>
        <dbReference type="RuleBase" id="RU361257"/>
    </source>
</evidence>
<evidence type="ECO:0000313" key="11">
    <source>
        <dbReference type="Proteomes" id="UP000195609"/>
    </source>
</evidence>